<protein>
    <recommendedName>
        <fullName evidence="3">Cell division protein FtsX</fullName>
    </recommendedName>
</protein>
<evidence type="ECO:0000259" key="12">
    <source>
        <dbReference type="Pfam" id="PF18075"/>
    </source>
</evidence>
<dbReference type="InterPro" id="IPR004513">
    <property type="entry name" value="FtsX"/>
</dbReference>
<keyword evidence="9" id="KW-0131">Cell cycle</keyword>
<reference evidence="13 14" key="1">
    <citation type="submission" date="2020-08" db="EMBL/GenBank/DDBJ databases">
        <title>Genomic Encyclopedia of Type Strains, Phase IV (KMG-IV): sequencing the most valuable type-strain genomes for metagenomic binning, comparative biology and taxonomic classification.</title>
        <authorList>
            <person name="Goeker M."/>
        </authorList>
    </citation>
    <scope>NUCLEOTIDE SEQUENCE [LARGE SCALE GENOMIC DNA]</scope>
    <source>
        <strain evidence="13 14">DSM 22071</strain>
    </source>
</reference>
<evidence type="ECO:0000256" key="5">
    <source>
        <dbReference type="ARBA" id="ARBA00022618"/>
    </source>
</evidence>
<feature type="transmembrane region" description="Helical" evidence="10">
    <location>
        <begin position="239"/>
        <end position="258"/>
    </location>
</feature>
<evidence type="ECO:0000256" key="3">
    <source>
        <dbReference type="ARBA" id="ARBA00021907"/>
    </source>
</evidence>
<comment type="subcellular location">
    <subcellularLocation>
        <location evidence="1">Cell membrane</location>
        <topology evidence="1">Multi-pass membrane protein</topology>
    </subcellularLocation>
</comment>
<organism evidence="13 14">
    <name type="scientific">Desulfurispira natronophila</name>
    <dbReference type="NCBI Taxonomy" id="682562"/>
    <lineage>
        <taxon>Bacteria</taxon>
        <taxon>Pseudomonadati</taxon>
        <taxon>Chrysiogenota</taxon>
        <taxon>Chrysiogenia</taxon>
        <taxon>Chrysiogenales</taxon>
        <taxon>Chrysiogenaceae</taxon>
        <taxon>Desulfurispira</taxon>
    </lineage>
</organism>
<evidence type="ECO:0000256" key="7">
    <source>
        <dbReference type="ARBA" id="ARBA00022989"/>
    </source>
</evidence>
<evidence type="ECO:0000256" key="4">
    <source>
        <dbReference type="ARBA" id="ARBA00022475"/>
    </source>
</evidence>
<evidence type="ECO:0000256" key="8">
    <source>
        <dbReference type="ARBA" id="ARBA00023136"/>
    </source>
</evidence>
<dbReference type="PANTHER" id="PTHR47755:SF1">
    <property type="entry name" value="CELL DIVISION PROTEIN FTSX"/>
    <property type="match status" value="1"/>
</dbReference>
<gene>
    <name evidence="13" type="ORF">HNR37_000261</name>
</gene>
<evidence type="ECO:0000313" key="14">
    <source>
        <dbReference type="Proteomes" id="UP000528322"/>
    </source>
</evidence>
<dbReference type="RefSeq" id="WP_221270347.1">
    <property type="nucleotide sequence ID" value="NZ_JACHID010000001.1"/>
</dbReference>
<keyword evidence="14" id="KW-1185">Reference proteome</keyword>
<evidence type="ECO:0000256" key="2">
    <source>
        <dbReference type="ARBA" id="ARBA00007379"/>
    </source>
</evidence>
<evidence type="ECO:0000256" key="6">
    <source>
        <dbReference type="ARBA" id="ARBA00022692"/>
    </source>
</evidence>
<evidence type="ECO:0000256" key="1">
    <source>
        <dbReference type="ARBA" id="ARBA00004651"/>
    </source>
</evidence>
<evidence type="ECO:0000256" key="10">
    <source>
        <dbReference type="SAM" id="Phobius"/>
    </source>
</evidence>
<evidence type="ECO:0000313" key="13">
    <source>
        <dbReference type="EMBL" id="MBB5020958.1"/>
    </source>
</evidence>
<feature type="domain" description="FtsX extracellular" evidence="12">
    <location>
        <begin position="58"/>
        <end position="122"/>
    </location>
</feature>
<proteinExistence type="inferred from homology"/>
<keyword evidence="7 10" id="KW-1133">Transmembrane helix</keyword>
<feature type="domain" description="ABC3 transporter permease C-terminal" evidence="11">
    <location>
        <begin position="145"/>
        <end position="258"/>
    </location>
</feature>
<comment type="similarity">
    <text evidence="2">Belongs to the ABC-4 integral membrane protein family. FtsX subfamily.</text>
</comment>
<dbReference type="InterPro" id="IPR040690">
    <property type="entry name" value="FtsX_ECD"/>
</dbReference>
<evidence type="ECO:0000256" key="9">
    <source>
        <dbReference type="ARBA" id="ARBA00023306"/>
    </source>
</evidence>
<keyword evidence="4" id="KW-1003">Cell membrane</keyword>
<dbReference type="Pfam" id="PF02687">
    <property type="entry name" value="FtsX"/>
    <property type="match status" value="1"/>
</dbReference>
<dbReference type="InterPro" id="IPR003838">
    <property type="entry name" value="ABC3_permease_C"/>
</dbReference>
<dbReference type="GO" id="GO:0005886">
    <property type="term" value="C:plasma membrane"/>
    <property type="evidence" value="ECO:0007669"/>
    <property type="project" value="UniProtKB-SubCell"/>
</dbReference>
<evidence type="ECO:0000259" key="11">
    <source>
        <dbReference type="Pfam" id="PF02687"/>
    </source>
</evidence>
<feature type="transmembrane region" description="Helical" evidence="10">
    <location>
        <begin position="188"/>
        <end position="212"/>
    </location>
</feature>
<dbReference type="EMBL" id="JACHID010000001">
    <property type="protein sequence ID" value="MBB5020958.1"/>
    <property type="molecule type" value="Genomic_DNA"/>
</dbReference>
<dbReference type="PANTHER" id="PTHR47755">
    <property type="entry name" value="CELL DIVISION PROTEIN FTSX"/>
    <property type="match status" value="1"/>
</dbReference>
<keyword evidence="8 10" id="KW-0472">Membrane</keyword>
<feature type="transmembrane region" description="Helical" evidence="10">
    <location>
        <begin position="144"/>
        <end position="167"/>
    </location>
</feature>
<keyword evidence="6 10" id="KW-0812">Transmembrane</keyword>
<dbReference type="AlphaFoldDB" id="A0A7W8DG86"/>
<sequence length="262" mass="29403">MSVVTITVCLIVVTAYQSLIQNLDAYITYRIANSQIVAYLNDTNTPDTSSLLSRYQLDYEYIDSDNALIIFRTHYPAEAELLSAMDVNPLPPSYIISFEVSNIYFFSDIVNRLKALDEVMSVEYHLEEVEVLIVSLEWLEYAKYFLGIFVVFLCSVMISNAIRISYYKYVHEIAVLRILGANSLFIKAPYIIEALLIAALSILVAAIGLYVISDQVVTSTTLQGILGTFEVLTPTYQQIGSTLLILLLISLLTSIFTLRGSQ</sequence>
<dbReference type="Proteomes" id="UP000528322">
    <property type="component" value="Unassembled WGS sequence"/>
</dbReference>
<dbReference type="Pfam" id="PF18075">
    <property type="entry name" value="FtsX_ECD"/>
    <property type="match status" value="1"/>
</dbReference>
<dbReference type="Gene3D" id="3.30.70.3040">
    <property type="match status" value="1"/>
</dbReference>
<comment type="caution">
    <text evidence="13">The sequence shown here is derived from an EMBL/GenBank/DDBJ whole genome shotgun (WGS) entry which is preliminary data.</text>
</comment>
<dbReference type="GO" id="GO:0051301">
    <property type="term" value="P:cell division"/>
    <property type="evidence" value="ECO:0007669"/>
    <property type="project" value="UniProtKB-KW"/>
</dbReference>
<name>A0A7W8DG86_9BACT</name>
<accession>A0A7W8DG86</accession>
<keyword evidence="5 13" id="KW-0132">Cell division</keyword>